<dbReference type="AlphaFoldDB" id="A0A392URB2"/>
<proteinExistence type="predicted"/>
<name>A0A392URB2_9FABA</name>
<dbReference type="EMBL" id="LXQA010881758">
    <property type="protein sequence ID" value="MCI75388.1"/>
    <property type="molecule type" value="Genomic_DNA"/>
</dbReference>
<protein>
    <submittedName>
        <fullName evidence="1">Uncharacterized protein</fullName>
    </submittedName>
</protein>
<evidence type="ECO:0000313" key="1">
    <source>
        <dbReference type="EMBL" id="MCI75388.1"/>
    </source>
</evidence>
<comment type="caution">
    <text evidence="1">The sequence shown here is derived from an EMBL/GenBank/DDBJ whole genome shotgun (WGS) entry which is preliminary data.</text>
</comment>
<reference evidence="1 2" key="1">
    <citation type="journal article" date="2018" name="Front. Plant Sci.">
        <title>Red Clover (Trifolium pratense) and Zigzag Clover (T. medium) - A Picture of Genomic Similarities and Differences.</title>
        <authorList>
            <person name="Dluhosova J."/>
            <person name="Istvanek J."/>
            <person name="Nedelnik J."/>
            <person name="Repkova J."/>
        </authorList>
    </citation>
    <scope>NUCLEOTIDE SEQUENCE [LARGE SCALE GENOMIC DNA]</scope>
    <source>
        <strain evidence="2">cv. 10/8</strain>
        <tissue evidence="1">Leaf</tissue>
    </source>
</reference>
<feature type="non-terminal residue" evidence="1">
    <location>
        <position position="1"/>
    </location>
</feature>
<accession>A0A392URB2</accession>
<evidence type="ECO:0000313" key="2">
    <source>
        <dbReference type="Proteomes" id="UP000265520"/>
    </source>
</evidence>
<organism evidence="1 2">
    <name type="scientific">Trifolium medium</name>
    <dbReference type="NCBI Taxonomy" id="97028"/>
    <lineage>
        <taxon>Eukaryota</taxon>
        <taxon>Viridiplantae</taxon>
        <taxon>Streptophyta</taxon>
        <taxon>Embryophyta</taxon>
        <taxon>Tracheophyta</taxon>
        <taxon>Spermatophyta</taxon>
        <taxon>Magnoliopsida</taxon>
        <taxon>eudicotyledons</taxon>
        <taxon>Gunneridae</taxon>
        <taxon>Pentapetalae</taxon>
        <taxon>rosids</taxon>
        <taxon>fabids</taxon>
        <taxon>Fabales</taxon>
        <taxon>Fabaceae</taxon>
        <taxon>Papilionoideae</taxon>
        <taxon>50 kb inversion clade</taxon>
        <taxon>NPAAA clade</taxon>
        <taxon>Hologalegina</taxon>
        <taxon>IRL clade</taxon>
        <taxon>Trifolieae</taxon>
        <taxon>Trifolium</taxon>
    </lineage>
</organism>
<dbReference type="Proteomes" id="UP000265520">
    <property type="component" value="Unassembled WGS sequence"/>
</dbReference>
<sequence length="52" mass="5565">STTRNSKEQPDILGPNPAHQAYVVNAVSTSSYAPTDIQAIMHTLSLSPPDDQ</sequence>
<keyword evidence="2" id="KW-1185">Reference proteome</keyword>